<keyword evidence="3" id="KW-1185">Reference proteome</keyword>
<protein>
    <submittedName>
        <fullName evidence="2">MOSC domain protein</fullName>
    </submittedName>
</protein>
<reference evidence="3" key="1">
    <citation type="submission" date="2015-07" db="EMBL/GenBank/DDBJ databases">
        <title>Draft Genome Sequence of Roseovarius tolerans EL-164, a producer of N-Acylated Alanine Methyl Esters (NAMEs).</title>
        <authorList>
            <person name="Voget S."/>
            <person name="Bruns H."/>
            <person name="Wagner-Doebler I."/>
            <person name="Schulz S."/>
            <person name="Daniel R."/>
        </authorList>
    </citation>
    <scope>NUCLEOTIDE SEQUENCE [LARGE SCALE GENOMIC DNA]</scope>
    <source>
        <strain evidence="3">EL-164</strain>
    </source>
</reference>
<dbReference type="STRING" id="74031.SAMN04488077_1124"/>
<dbReference type="SUPFAM" id="SSF50800">
    <property type="entry name" value="PK beta-barrel domain-like"/>
    <property type="match status" value="1"/>
</dbReference>
<dbReference type="PROSITE" id="PS51340">
    <property type="entry name" value="MOSC"/>
    <property type="match status" value="1"/>
</dbReference>
<gene>
    <name evidence="2" type="ORF">ROTO_28450</name>
</gene>
<dbReference type="AlphaFoldDB" id="A0A0L6CS63"/>
<dbReference type="RefSeq" id="WP_050663695.1">
    <property type="nucleotide sequence ID" value="NZ_CP118494.1"/>
</dbReference>
<dbReference type="InterPro" id="IPR005302">
    <property type="entry name" value="MoCF_Sase_C"/>
</dbReference>
<dbReference type="Proteomes" id="UP000037046">
    <property type="component" value="Unassembled WGS sequence"/>
</dbReference>
<proteinExistence type="predicted"/>
<comment type="caution">
    <text evidence="2">The sequence shown here is derived from an EMBL/GenBank/DDBJ whole genome shotgun (WGS) entry which is preliminary data.</text>
</comment>
<dbReference type="OrthoDB" id="581532at2"/>
<dbReference type="EMBL" id="LGVV01000046">
    <property type="protein sequence ID" value="KNX40604.1"/>
    <property type="molecule type" value="Genomic_DNA"/>
</dbReference>
<name>A0A0L6CS63_9RHOB</name>
<dbReference type="GO" id="GO:0030170">
    <property type="term" value="F:pyridoxal phosphate binding"/>
    <property type="evidence" value="ECO:0007669"/>
    <property type="project" value="InterPro"/>
</dbReference>
<feature type="domain" description="MOSC" evidence="1">
    <location>
        <begin position="109"/>
        <end position="247"/>
    </location>
</feature>
<evidence type="ECO:0000259" key="1">
    <source>
        <dbReference type="PROSITE" id="PS51340"/>
    </source>
</evidence>
<dbReference type="GO" id="GO:0030151">
    <property type="term" value="F:molybdenum ion binding"/>
    <property type="evidence" value="ECO:0007669"/>
    <property type="project" value="InterPro"/>
</dbReference>
<evidence type="ECO:0000313" key="3">
    <source>
        <dbReference type="Proteomes" id="UP000037046"/>
    </source>
</evidence>
<dbReference type="Gene3D" id="2.40.33.20">
    <property type="entry name" value="PK beta-barrel domain-like"/>
    <property type="match status" value="1"/>
</dbReference>
<dbReference type="InterPro" id="IPR011037">
    <property type="entry name" value="Pyrv_Knase-like_insert_dom_sf"/>
</dbReference>
<dbReference type="InterPro" id="IPR005303">
    <property type="entry name" value="MOCOS_middle"/>
</dbReference>
<evidence type="ECO:0000313" key="2">
    <source>
        <dbReference type="EMBL" id="KNX40604.1"/>
    </source>
</evidence>
<accession>A0A0L6CS63</accession>
<dbReference type="Pfam" id="PF03473">
    <property type="entry name" value="MOSC"/>
    <property type="match status" value="1"/>
</dbReference>
<dbReference type="GO" id="GO:0003824">
    <property type="term" value="F:catalytic activity"/>
    <property type="evidence" value="ECO:0007669"/>
    <property type="project" value="InterPro"/>
</dbReference>
<dbReference type="PATRIC" id="fig|74031.6.peg.2896"/>
<sequence length="247" mass="27092">MTQVSALWRHPIKGHGREALTDVTLAQGQAMPWDRRWAVAHELARLTEGEWAPCTNFSIGAKAPALMAINARVDEAAGLVTLSHPDRPDLTFDPDRETQAFLDWVRPLMPANRAQSVRLFRLDGRGVTDTDYPSVSLLNLASNADLAARMGAEVSPLRWRCNIHLGGLEPWAEFDLVGRTLRIGDAELQVREPIRRCMATTANPATGARDLDTLGALNANWNHQDFGIYAEVTRTGAIAVGAPVEVL</sequence>
<organism evidence="2 3">
    <name type="scientific">Roseovarius tolerans</name>
    <dbReference type="NCBI Taxonomy" id="74031"/>
    <lineage>
        <taxon>Bacteria</taxon>
        <taxon>Pseudomonadati</taxon>
        <taxon>Pseudomonadota</taxon>
        <taxon>Alphaproteobacteria</taxon>
        <taxon>Rhodobacterales</taxon>
        <taxon>Roseobacteraceae</taxon>
        <taxon>Roseovarius</taxon>
    </lineage>
</organism>
<dbReference type="Pfam" id="PF03476">
    <property type="entry name" value="MOSC_N"/>
    <property type="match status" value="1"/>
</dbReference>